<dbReference type="SUPFAM" id="SSF82861">
    <property type="entry name" value="Mechanosensitive channel protein MscS (YggB), transmembrane region"/>
    <property type="match status" value="1"/>
</dbReference>
<dbReference type="InterPro" id="IPR049142">
    <property type="entry name" value="MS_channel_1st"/>
</dbReference>
<dbReference type="PANTHER" id="PTHR30221:SF1">
    <property type="entry name" value="SMALL-CONDUCTANCE MECHANOSENSITIVE CHANNEL"/>
    <property type="match status" value="1"/>
</dbReference>
<sequence length="290" mass="32459">MNISLEQIQTFVKENFTLPSFISILSFLGIILITYIFFKIIIKSLKKFTENKVSPAIQNLITKILQYTCLAVILMTIFKKLGININAFVGAAGIAGVAIGFAAQTSVSNIISGFFVLAEKAFKVGDRIQLGDITGNVESIDFMAIRVKTLDGNIVRIPNEVVIKGNLINYSSLPIRRIETKISVAYGSDMEKVESVLMEIPNRVPQILKSPEPFVFWSAYADSGIEVAFYAWGKNEDFLVIKNSIFKLIAELFEEAEINIPFPQMDVYINPERTKKEPVFYESAGNEQVF</sequence>
<evidence type="ECO:0000256" key="3">
    <source>
        <dbReference type="ARBA" id="ARBA00022475"/>
    </source>
</evidence>
<dbReference type="InterPro" id="IPR011014">
    <property type="entry name" value="MscS_channel_TM-2"/>
</dbReference>
<dbReference type="RefSeq" id="WP_002683903.1">
    <property type="nucleotide sequence ID" value="NZ_CM001795.1"/>
</dbReference>
<evidence type="ECO:0000259" key="9">
    <source>
        <dbReference type="Pfam" id="PF21082"/>
    </source>
</evidence>
<evidence type="ECO:0000256" key="4">
    <source>
        <dbReference type="ARBA" id="ARBA00022692"/>
    </source>
</evidence>
<dbReference type="HOGENOM" id="CLU_037945_1_0_12"/>
<dbReference type="InterPro" id="IPR011066">
    <property type="entry name" value="MscS_channel_C_sf"/>
</dbReference>
<comment type="caution">
    <text evidence="11">The sequence shown here is derived from an EMBL/GenBank/DDBJ whole genome shotgun (WGS) entry which is preliminary data.</text>
</comment>
<evidence type="ECO:0008006" key="12">
    <source>
        <dbReference type="Google" id="ProtNLM"/>
    </source>
</evidence>
<dbReference type="GO" id="GO:0008381">
    <property type="term" value="F:mechanosensitive monoatomic ion channel activity"/>
    <property type="evidence" value="ECO:0007669"/>
    <property type="project" value="InterPro"/>
</dbReference>
<proteinExistence type="inferred from homology"/>
<dbReference type="SUPFAM" id="SSF50182">
    <property type="entry name" value="Sm-like ribonucleoproteins"/>
    <property type="match status" value="1"/>
</dbReference>
<keyword evidence="4 7" id="KW-0812">Transmembrane</keyword>
<organism evidence="11">
    <name type="scientific">Treponema denticola H-22</name>
    <dbReference type="NCBI Taxonomy" id="999432"/>
    <lineage>
        <taxon>Bacteria</taxon>
        <taxon>Pseudomonadati</taxon>
        <taxon>Spirochaetota</taxon>
        <taxon>Spirochaetia</taxon>
        <taxon>Spirochaetales</taxon>
        <taxon>Treponemataceae</taxon>
        <taxon>Treponema</taxon>
    </lineage>
</organism>
<dbReference type="Pfam" id="PF21088">
    <property type="entry name" value="MS_channel_1st"/>
    <property type="match status" value="1"/>
</dbReference>
<dbReference type="InterPro" id="IPR049278">
    <property type="entry name" value="MS_channel_C"/>
</dbReference>
<dbReference type="AlphaFoldDB" id="A0A0E2E5J1"/>
<keyword evidence="3" id="KW-1003">Cell membrane</keyword>
<feature type="domain" description="Mechanosensitive ion channel MscS C-terminal" evidence="9">
    <location>
        <begin position="178"/>
        <end position="260"/>
    </location>
</feature>
<comment type="similarity">
    <text evidence="2">Belongs to the MscS (TC 1.A.23) family.</text>
</comment>
<gene>
    <name evidence="11" type="ORF">HMPREF9726_00985</name>
</gene>
<dbReference type="Proteomes" id="UP000011705">
    <property type="component" value="Chromosome"/>
</dbReference>
<dbReference type="SUPFAM" id="SSF82689">
    <property type="entry name" value="Mechanosensitive channel protein MscS (YggB), C-terminal domain"/>
    <property type="match status" value="1"/>
</dbReference>
<evidence type="ECO:0000313" key="11">
    <source>
        <dbReference type="EMBL" id="EMB34236.1"/>
    </source>
</evidence>
<dbReference type="EMBL" id="AGDV01000009">
    <property type="protein sequence ID" value="EMB34236.1"/>
    <property type="molecule type" value="Genomic_DNA"/>
</dbReference>
<name>A0A0E2E5J1_TREDN</name>
<evidence type="ECO:0000256" key="2">
    <source>
        <dbReference type="ARBA" id="ARBA00008017"/>
    </source>
</evidence>
<evidence type="ECO:0000256" key="5">
    <source>
        <dbReference type="ARBA" id="ARBA00022989"/>
    </source>
</evidence>
<accession>A0A0E2E5J1</accession>
<reference evidence="11" key="1">
    <citation type="submission" date="2012-01" db="EMBL/GenBank/DDBJ databases">
        <title>The Genome Sequence of Treponema denticola H-22.</title>
        <authorList>
            <consortium name="The Broad Institute Genome Sequencing Platform"/>
            <person name="Earl A."/>
            <person name="Ward D."/>
            <person name="Feldgarden M."/>
            <person name="Gevers D."/>
            <person name="Blanton J.M."/>
            <person name="Fenno C.J."/>
            <person name="Baranova O.V."/>
            <person name="Mathney J."/>
            <person name="Dewhirst F.E."/>
            <person name="Izard J."/>
            <person name="Young S.K."/>
            <person name="Zeng Q."/>
            <person name="Gargeya S."/>
            <person name="Fitzgerald M."/>
            <person name="Haas B."/>
            <person name="Abouelleil A."/>
            <person name="Alvarado L."/>
            <person name="Arachchi H.M."/>
            <person name="Berlin A."/>
            <person name="Chapman S.B."/>
            <person name="Gearin G."/>
            <person name="Goldberg J."/>
            <person name="Griggs A."/>
            <person name="Gujja S."/>
            <person name="Hansen M."/>
            <person name="Heiman D."/>
            <person name="Howarth C."/>
            <person name="Larimer J."/>
            <person name="Lui A."/>
            <person name="MacDonald P.J.P."/>
            <person name="McCowen C."/>
            <person name="Montmayeur A."/>
            <person name="Murphy C."/>
            <person name="Neiman D."/>
            <person name="Pearson M."/>
            <person name="Priest M."/>
            <person name="Roberts A."/>
            <person name="Saif S."/>
            <person name="Shea T."/>
            <person name="Sisk P."/>
            <person name="Stolte C."/>
            <person name="Sykes S."/>
            <person name="Wortman J."/>
            <person name="Nusbaum C."/>
            <person name="Birren B."/>
        </authorList>
    </citation>
    <scope>NUCLEOTIDE SEQUENCE [LARGE SCALE GENOMIC DNA]</scope>
    <source>
        <strain evidence="11">H-22</strain>
    </source>
</reference>
<protein>
    <recommendedName>
        <fullName evidence="12">Small-conductance mechanosensitive channel</fullName>
    </recommendedName>
</protein>
<keyword evidence="5 7" id="KW-1133">Transmembrane helix</keyword>
<feature type="domain" description="Mechanosensitive ion channel transmembrane helices 2/3" evidence="10">
    <location>
        <begin position="63"/>
        <end position="104"/>
    </location>
</feature>
<dbReference type="PANTHER" id="PTHR30221">
    <property type="entry name" value="SMALL-CONDUCTANCE MECHANOSENSITIVE CHANNEL"/>
    <property type="match status" value="1"/>
</dbReference>
<comment type="subcellular location">
    <subcellularLocation>
        <location evidence="1">Cell membrane</location>
        <topology evidence="1">Multi-pass membrane protein</topology>
    </subcellularLocation>
</comment>
<dbReference type="Gene3D" id="3.30.70.100">
    <property type="match status" value="1"/>
</dbReference>
<dbReference type="Gene3D" id="2.30.30.60">
    <property type="match status" value="1"/>
</dbReference>
<dbReference type="Gene3D" id="1.10.287.1260">
    <property type="match status" value="1"/>
</dbReference>
<feature type="transmembrane region" description="Helical" evidence="7">
    <location>
        <begin position="20"/>
        <end position="38"/>
    </location>
</feature>
<feature type="domain" description="Mechanosensitive ion channel MscS" evidence="8">
    <location>
        <begin position="105"/>
        <end position="171"/>
    </location>
</feature>
<evidence type="ECO:0000256" key="1">
    <source>
        <dbReference type="ARBA" id="ARBA00004651"/>
    </source>
</evidence>
<feature type="transmembrane region" description="Helical" evidence="7">
    <location>
        <begin position="83"/>
        <end position="103"/>
    </location>
</feature>
<dbReference type="InterPro" id="IPR045275">
    <property type="entry name" value="MscS_archaea/bacteria_type"/>
</dbReference>
<dbReference type="InterPro" id="IPR010920">
    <property type="entry name" value="LSM_dom_sf"/>
</dbReference>
<dbReference type="Pfam" id="PF21082">
    <property type="entry name" value="MS_channel_3rd"/>
    <property type="match status" value="1"/>
</dbReference>
<dbReference type="InterPro" id="IPR006685">
    <property type="entry name" value="MscS_channel_2nd"/>
</dbReference>
<dbReference type="GO" id="GO:0005886">
    <property type="term" value="C:plasma membrane"/>
    <property type="evidence" value="ECO:0007669"/>
    <property type="project" value="UniProtKB-SubCell"/>
</dbReference>
<keyword evidence="6 7" id="KW-0472">Membrane</keyword>
<dbReference type="PATRIC" id="fig|999432.5.peg.1024"/>
<dbReference type="InterPro" id="IPR023408">
    <property type="entry name" value="MscS_beta-dom_sf"/>
</dbReference>
<evidence type="ECO:0000256" key="6">
    <source>
        <dbReference type="ARBA" id="ARBA00023136"/>
    </source>
</evidence>
<dbReference type="Pfam" id="PF00924">
    <property type="entry name" value="MS_channel_2nd"/>
    <property type="match status" value="1"/>
</dbReference>
<evidence type="ECO:0000259" key="10">
    <source>
        <dbReference type="Pfam" id="PF21088"/>
    </source>
</evidence>
<evidence type="ECO:0000256" key="7">
    <source>
        <dbReference type="SAM" id="Phobius"/>
    </source>
</evidence>
<evidence type="ECO:0000259" key="8">
    <source>
        <dbReference type="Pfam" id="PF00924"/>
    </source>
</evidence>